<keyword evidence="4" id="KW-0548">Nucleotidyltransferase</keyword>
<keyword evidence="2" id="KW-0639">Primosome</keyword>
<dbReference type="GO" id="GO:1990077">
    <property type="term" value="C:primosome complex"/>
    <property type="evidence" value="ECO:0007669"/>
    <property type="project" value="UniProtKB-KW"/>
</dbReference>
<protein>
    <submittedName>
        <fullName evidence="13">DNA primase</fullName>
    </submittedName>
</protein>
<evidence type="ECO:0000256" key="5">
    <source>
        <dbReference type="ARBA" id="ARBA00022705"/>
    </source>
</evidence>
<sequence length="600" mass="68027">MGLMDGDGCYARNTYDTISQTLADEIIDLAISLGKIPSCRVSKSFVDKKGVNHKQSYKIYFKKRESTESFFEYIDGVEYLFIKVKEIKNIGKEDLVYDITVKDKTHTFLSNHFGVGNCGAGGDSIKFIMEYEKLSYPEALEKLASSYNFSLTYSDSKNNKPRSQLMDKINEWYQYLFTKNPQARSYIKERGIYESSIEKFGIGYAPDSNSTINYIKSQLFNMSEAVEMGVVGYDGGRNFARFIERITFPIHSANGTIVGFGGRTITGHQAKYINSPETPIFNKSRLLYAYHHAKQTVYKTKQIIITEGYLDVIMLHQAGFTNAVATLGTALTPEHLPFLRKGEPEVIMAYDGDKAGRAAALKASKLLSASGFNGGVVIFKEGLDPADMVKNGAVEELADMFRTPQPFIEFVLNEILSLYNLFDPKAKEACMQEAVGYLKTLSPILQDKYKTYLAQRLGINPSFVKLTNQTNTNRSVSDNSRHRDMWELSLIKTVLEYPEFIDQILDVLNPSLLQFHSSEFALALQGKVDEPALMAILIDEKILPFKNEEVLKSELIAFLTKHYEREYKKINLKTDISFEEKAFYIRKLRGKISQLKRGEL</sequence>
<evidence type="ECO:0000256" key="7">
    <source>
        <dbReference type="ARBA" id="ARBA00022771"/>
    </source>
</evidence>
<dbReference type="InterPro" id="IPR037068">
    <property type="entry name" value="DNA_primase_core_N_sf"/>
</dbReference>
<keyword evidence="10" id="KW-0238">DNA-binding</keyword>
<evidence type="ECO:0000256" key="3">
    <source>
        <dbReference type="ARBA" id="ARBA00022679"/>
    </source>
</evidence>
<dbReference type="AlphaFoldDB" id="A0AAJ4A5D3"/>
<keyword evidence="11" id="KW-0804">Transcription</keyword>
<feature type="domain" description="Toprim" evidence="12">
    <location>
        <begin position="301"/>
        <end position="382"/>
    </location>
</feature>
<dbReference type="Pfam" id="PF05204">
    <property type="entry name" value="Hom_end"/>
    <property type="match status" value="1"/>
</dbReference>
<dbReference type="InterPro" id="IPR034151">
    <property type="entry name" value="TOPRIM_DnaG_bac"/>
</dbReference>
<organism evidence="13 14">
    <name type="scientific">Sulfurimonas xiamenensis</name>
    <dbReference type="NCBI Taxonomy" id="2590021"/>
    <lineage>
        <taxon>Bacteria</taxon>
        <taxon>Pseudomonadati</taxon>
        <taxon>Campylobacterota</taxon>
        <taxon>Epsilonproteobacteria</taxon>
        <taxon>Campylobacterales</taxon>
        <taxon>Sulfurimonadaceae</taxon>
        <taxon>Sulfurimonas</taxon>
    </lineage>
</organism>
<dbReference type="Pfam" id="PF08275">
    <property type="entry name" value="DNAG_N"/>
    <property type="match status" value="1"/>
</dbReference>
<dbReference type="NCBIfam" id="TIGR01391">
    <property type="entry name" value="dnaG"/>
    <property type="match status" value="1"/>
</dbReference>
<dbReference type="InterPro" id="IPR006171">
    <property type="entry name" value="TOPRIM_dom"/>
</dbReference>
<dbReference type="CDD" id="cd03364">
    <property type="entry name" value="TOPRIM_DnaG_primases"/>
    <property type="match status" value="1"/>
</dbReference>
<dbReference type="SUPFAM" id="SSF55608">
    <property type="entry name" value="Homing endonucleases"/>
    <property type="match status" value="1"/>
</dbReference>
<dbReference type="GO" id="GO:0005737">
    <property type="term" value="C:cytoplasm"/>
    <property type="evidence" value="ECO:0007669"/>
    <property type="project" value="TreeGrafter"/>
</dbReference>
<keyword evidence="3" id="KW-0808">Transferase</keyword>
<dbReference type="PANTHER" id="PTHR30313">
    <property type="entry name" value="DNA PRIMASE"/>
    <property type="match status" value="1"/>
</dbReference>
<dbReference type="InterPro" id="IPR006295">
    <property type="entry name" value="DNA_primase_DnaG"/>
</dbReference>
<dbReference type="KEGG" id="suln:FJR47_00130"/>
<dbReference type="InterPro" id="IPR036977">
    <property type="entry name" value="DNA_primase_Znf_CHC2"/>
</dbReference>
<evidence type="ECO:0000259" key="12">
    <source>
        <dbReference type="PROSITE" id="PS50880"/>
    </source>
</evidence>
<dbReference type="InterPro" id="IPR019475">
    <property type="entry name" value="DNA_primase_DnaB-bd"/>
</dbReference>
<dbReference type="GO" id="GO:0008270">
    <property type="term" value="F:zinc ion binding"/>
    <property type="evidence" value="ECO:0007669"/>
    <property type="project" value="UniProtKB-KW"/>
</dbReference>
<dbReference type="InterPro" id="IPR002694">
    <property type="entry name" value="Znf_CHC2"/>
</dbReference>
<dbReference type="EMBL" id="CP041166">
    <property type="protein sequence ID" value="QFR44177.1"/>
    <property type="molecule type" value="Genomic_DNA"/>
</dbReference>
<dbReference type="Gene3D" id="3.90.580.10">
    <property type="entry name" value="Zinc finger, CHC2-type domain"/>
    <property type="match status" value="1"/>
</dbReference>
<evidence type="ECO:0000256" key="9">
    <source>
        <dbReference type="ARBA" id="ARBA00022842"/>
    </source>
</evidence>
<dbReference type="InterPro" id="IPR050219">
    <property type="entry name" value="DnaG_primase"/>
</dbReference>
<keyword evidence="9" id="KW-0460">Magnesium</keyword>
<keyword evidence="6" id="KW-0479">Metal-binding</keyword>
<keyword evidence="14" id="KW-1185">Reference proteome</keyword>
<evidence type="ECO:0000256" key="8">
    <source>
        <dbReference type="ARBA" id="ARBA00022833"/>
    </source>
</evidence>
<dbReference type="GO" id="GO:0004519">
    <property type="term" value="F:endonuclease activity"/>
    <property type="evidence" value="ECO:0007669"/>
    <property type="project" value="InterPro"/>
</dbReference>
<dbReference type="Proteomes" id="UP000326061">
    <property type="component" value="Chromosome"/>
</dbReference>
<evidence type="ECO:0000256" key="2">
    <source>
        <dbReference type="ARBA" id="ARBA00022515"/>
    </source>
</evidence>
<dbReference type="InterPro" id="IPR031988">
    <property type="entry name" value="DnaG_HBD"/>
</dbReference>
<dbReference type="SUPFAM" id="SSF56731">
    <property type="entry name" value="DNA primase core"/>
    <property type="match status" value="1"/>
</dbReference>
<dbReference type="GO" id="GO:0003677">
    <property type="term" value="F:DNA binding"/>
    <property type="evidence" value="ECO:0007669"/>
    <property type="project" value="UniProtKB-KW"/>
</dbReference>
<dbReference type="SUPFAM" id="SSF57783">
    <property type="entry name" value="Zinc beta-ribbon"/>
    <property type="match status" value="1"/>
</dbReference>
<accession>A0AAJ4A5D3</accession>
<proteinExistence type="predicted"/>
<evidence type="ECO:0000256" key="6">
    <source>
        <dbReference type="ARBA" id="ARBA00022723"/>
    </source>
</evidence>
<dbReference type="InterPro" id="IPR007869">
    <property type="entry name" value="Homing_endonuc_PI-Sce"/>
</dbReference>
<dbReference type="PROSITE" id="PS50818">
    <property type="entry name" value="INTEIN_C_TER"/>
    <property type="match status" value="1"/>
</dbReference>
<evidence type="ECO:0000313" key="13">
    <source>
        <dbReference type="EMBL" id="QFR44177.1"/>
    </source>
</evidence>
<dbReference type="Pfam" id="PF16730">
    <property type="entry name" value="DnaGprimase_HBD"/>
    <property type="match status" value="1"/>
</dbReference>
<dbReference type="Gene3D" id="1.10.860.10">
    <property type="entry name" value="DNAb Helicase, Chain A"/>
    <property type="match status" value="1"/>
</dbReference>
<keyword evidence="8" id="KW-0862">Zinc</keyword>
<dbReference type="PROSITE" id="PS50880">
    <property type="entry name" value="TOPRIM"/>
    <property type="match status" value="1"/>
</dbReference>
<dbReference type="SMART" id="SM00400">
    <property type="entry name" value="ZnF_CHCC"/>
    <property type="match status" value="1"/>
</dbReference>
<dbReference type="GO" id="GO:0006269">
    <property type="term" value="P:DNA replication, synthesis of primer"/>
    <property type="evidence" value="ECO:0007669"/>
    <property type="project" value="UniProtKB-KW"/>
</dbReference>
<keyword evidence="7" id="KW-0863">Zinc-finger</keyword>
<dbReference type="NCBIfam" id="TIGR01443">
    <property type="entry name" value="intein_Cterm"/>
    <property type="match status" value="1"/>
</dbReference>
<keyword evidence="1" id="KW-0240">DNA-directed RNA polymerase</keyword>
<evidence type="ECO:0000256" key="11">
    <source>
        <dbReference type="ARBA" id="ARBA00023163"/>
    </source>
</evidence>
<gene>
    <name evidence="13" type="primary">dnaG</name>
    <name evidence="13" type="ORF">FJR47_00130</name>
</gene>
<dbReference type="Gene3D" id="3.90.980.10">
    <property type="entry name" value="DNA primase, catalytic core, N-terminal domain"/>
    <property type="match status" value="1"/>
</dbReference>
<keyword evidence="5" id="KW-0235">DNA replication</keyword>
<dbReference type="Pfam" id="PF13662">
    <property type="entry name" value="Toprim_4"/>
    <property type="match status" value="1"/>
</dbReference>
<dbReference type="InterPro" id="IPR027434">
    <property type="entry name" value="Homing_endonucl"/>
</dbReference>
<dbReference type="InterPro" id="IPR016136">
    <property type="entry name" value="DNA_helicase_N/primase_C"/>
</dbReference>
<dbReference type="SMART" id="SM00493">
    <property type="entry name" value="TOPRIM"/>
    <property type="match status" value="1"/>
</dbReference>
<dbReference type="GO" id="GO:0003899">
    <property type="term" value="F:DNA-directed RNA polymerase activity"/>
    <property type="evidence" value="ECO:0007669"/>
    <property type="project" value="InterPro"/>
</dbReference>
<reference evidence="14" key="1">
    <citation type="submission" date="2019-06" db="EMBL/GenBank/DDBJ databases">
        <title>Sulfurimonas gotlandica sp. nov., a chemoautotrophic and psychrotolerant epsilonproteobacterium isolated from a pelagic redoxcline, and an emended description of the genus Sulfurimonas.</title>
        <authorList>
            <person name="Wang S."/>
            <person name="Jiang L."/>
            <person name="Shao Z."/>
        </authorList>
    </citation>
    <scope>NUCLEOTIDE SEQUENCE [LARGE SCALE GENOMIC DNA]</scope>
    <source>
        <strain evidence="14">1-1N</strain>
    </source>
</reference>
<evidence type="ECO:0000313" key="14">
    <source>
        <dbReference type="Proteomes" id="UP000326061"/>
    </source>
</evidence>
<dbReference type="Pfam" id="PF10410">
    <property type="entry name" value="DnaB_bind"/>
    <property type="match status" value="1"/>
</dbReference>
<name>A0AAJ4A5D3_9BACT</name>
<dbReference type="PANTHER" id="PTHR30313:SF2">
    <property type="entry name" value="DNA PRIMASE"/>
    <property type="match status" value="1"/>
</dbReference>
<dbReference type="Pfam" id="PF01807">
    <property type="entry name" value="Zn_ribbon_DnaG"/>
    <property type="match status" value="1"/>
</dbReference>
<evidence type="ECO:0000256" key="4">
    <source>
        <dbReference type="ARBA" id="ARBA00022695"/>
    </source>
</evidence>
<dbReference type="GO" id="GO:0030908">
    <property type="term" value="P:protein splicing"/>
    <property type="evidence" value="ECO:0007669"/>
    <property type="project" value="InterPro"/>
</dbReference>
<dbReference type="GO" id="GO:0000428">
    <property type="term" value="C:DNA-directed RNA polymerase complex"/>
    <property type="evidence" value="ECO:0007669"/>
    <property type="project" value="UniProtKB-KW"/>
</dbReference>
<dbReference type="InterPro" id="IPR030934">
    <property type="entry name" value="Intein_C"/>
</dbReference>
<dbReference type="InterPro" id="IPR013264">
    <property type="entry name" value="DNAG_N"/>
</dbReference>
<evidence type="ECO:0000256" key="1">
    <source>
        <dbReference type="ARBA" id="ARBA00022478"/>
    </source>
</evidence>
<evidence type="ECO:0000256" key="10">
    <source>
        <dbReference type="ARBA" id="ARBA00023125"/>
    </source>
</evidence>
<dbReference type="Gene3D" id="3.10.28.10">
    <property type="entry name" value="Homing endonucleases"/>
    <property type="match status" value="1"/>
</dbReference>
<dbReference type="Gene3D" id="3.40.1360.10">
    <property type="match status" value="1"/>
</dbReference>